<dbReference type="eggNOG" id="ENOG50330Y0">
    <property type="taxonomic scope" value="Bacteria"/>
</dbReference>
<keyword evidence="2" id="KW-1185">Reference proteome</keyword>
<dbReference type="EMBL" id="CP001997">
    <property type="protein sequence ID" value="ADE57251.1"/>
    <property type="molecule type" value="Genomic_DNA"/>
</dbReference>
<name>D5EFB9_AMICL</name>
<dbReference type="Proteomes" id="UP000002366">
    <property type="component" value="Chromosome"/>
</dbReference>
<proteinExistence type="predicted"/>
<dbReference type="AlphaFoldDB" id="D5EFB9"/>
<evidence type="ECO:0000313" key="1">
    <source>
        <dbReference type="EMBL" id="ADE57251.1"/>
    </source>
</evidence>
<dbReference type="KEGG" id="aco:Amico_1127"/>
<dbReference type="STRING" id="572547.Amico_1127"/>
<evidence type="ECO:0000313" key="2">
    <source>
        <dbReference type="Proteomes" id="UP000002366"/>
    </source>
</evidence>
<sequence>MNEVDKLAAIVELLVSYHPSGLMILLGERPPLSAQQWASLVQSIQAVPDIERVDASVNIDGFFNQVAVGDSIISFIEKLGSWDVVVEAVQSFRRIFPSDWNLFVEHIRFVSNPLASRLHDSMLCRIASKYGVDAKTVTRRRKLVPVTIAREAIGGFQIALFGDF</sequence>
<organism evidence="1 2">
    <name type="scientific">Aminobacterium colombiense (strain DSM 12261 / ALA-1)</name>
    <dbReference type="NCBI Taxonomy" id="572547"/>
    <lineage>
        <taxon>Bacteria</taxon>
        <taxon>Thermotogati</taxon>
        <taxon>Synergistota</taxon>
        <taxon>Synergistia</taxon>
        <taxon>Synergistales</taxon>
        <taxon>Aminobacteriaceae</taxon>
        <taxon>Aminobacterium</taxon>
    </lineage>
</organism>
<accession>D5EFB9</accession>
<dbReference type="HOGENOM" id="CLU_1624892_0_0_0"/>
<dbReference type="OrthoDB" id="5049at2"/>
<reference evidence="1 2" key="1">
    <citation type="journal article" date="2010" name="Stand. Genomic Sci.">
        <title>Complete genome sequence of Aminobacterium colombiense type strain (ALA-1).</title>
        <authorList>
            <person name="Chertkov O."/>
            <person name="Sikorski J."/>
            <person name="Brambilla E."/>
            <person name="Lapidus A."/>
            <person name="Copeland A."/>
            <person name="Glavina Del Rio T."/>
            <person name="Nolan M."/>
            <person name="Lucas S."/>
            <person name="Tice H."/>
            <person name="Cheng J.F."/>
            <person name="Han C."/>
            <person name="Detter J.C."/>
            <person name="Bruce D."/>
            <person name="Tapia R."/>
            <person name="Goodwin L."/>
            <person name="Pitluck S."/>
            <person name="Liolios K."/>
            <person name="Ivanova N."/>
            <person name="Mavromatis K."/>
            <person name="Ovchinnikova G."/>
            <person name="Pati A."/>
            <person name="Chen A."/>
            <person name="Palaniappan K."/>
            <person name="Land M."/>
            <person name="Hauser L."/>
            <person name="Chang Y.J."/>
            <person name="Jeffries C.D."/>
            <person name="Spring S."/>
            <person name="Rohde M."/>
            <person name="Goker M."/>
            <person name="Bristow J."/>
            <person name="Eisen J.A."/>
            <person name="Markowitz V."/>
            <person name="Hugenholtz P."/>
            <person name="Kyrpides N.C."/>
            <person name="Klenk H.P."/>
        </authorList>
    </citation>
    <scope>NUCLEOTIDE SEQUENCE [LARGE SCALE GENOMIC DNA]</scope>
    <source>
        <strain evidence="2">DSM 12261 / ALA-1</strain>
    </source>
</reference>
<gene>
    <name evidence="1" type="ordered locus">Amico_1127</name>
</gene>
<protein>
    <submittedName>
        <fullName evidence="1">Uncharacterized protein</fullName>
    </submittedName>
</protein>